<dbReference type="GO" id="GO:0042802">
    <property type="term" value="F:identical protein binding"/>
    <property type="evidence" value="ECO:0007669"/>
    <property type="project" value="TreeGrafter"/>
</dbReference>
<dbReference type="PANTHER" id="PTHR11550:SF0">
    <property type="entry name" value="CTP SYNTHASE-RELATED"/>
    <property type="match status" value="1"/>
</dbReference>
<dbReference type="EC" id="6.3.4.2" evidence="3"/>
<comment type="catalytic activity">
    <reaction evidence="9">
        <text>UTP + L-glutamine + ATP + H2O = CTP + L-glutamate + ADP + phosphate + 2 H(+)</text>
        <dbReference type="Rhea" id="RHEA:26426"/>
        <dbReference type="ChEBI" id="CHEBI:15377"/>
        <dbReference type="ChEBI" id="CHEBI:15378"/>
        <dbReference type="ChEBI" id="CHEBI:29985"/>
        <dbReference type="ChEBI" id="CHEBI:30616"/>
        <dbReference type="ChEBI" id="CHEBI:37563"/>
        <dbReference type="ChEBI" id="CHEBI:43474"/>
        <dbReference type="ChEBI" id="CHEBI:46398"/>
        <dbReference type="ChEBI" id="CHEBI:58359"/>
        <dbReference type="ChEBI" id="CHEBI:456216"/>
        <dbReference type="EC" id="6.3.4.2"/>
    </reaction>
</comment>
<dbReference type="EMBL" id="CP040428">
    <property type="protein sequence ID" value="QCT21014.1"/>
    <property type="molecule type" value="Genomic_DNA"/>
</dbReference>
<evidence type="ECO:0000256" key="3">
    <source>
        <dbReference type="ARBA" id="ARBA00012291"/>
    </source>
</evidence>
<keyword evidence="7" id="KW-0315">Glutamine amidotransferase</keyword>
<dbReference type="NCBIfam" id="NF004836">
    <property type="entry name" value="PRK06186.1"/>
    <property type="match status" value="1"/>
</dbReference>
<dbReference type="GO" id="GO:0005524">
    <property type="term" value="F:ATP binding"/>
    <property type="evidence" value="ECO:0007669"/>
    <property type="project" value="UniProtKB-KW"/>
</dbReference>
<keyword evidence="6" id="KW-0067">ATP-binding</keyword>
<dbReference type="AlphaFoldDB" id="A0A4P8YMT4"/>
<keyword evidence="8" id="KW-0665">Pyrimidine biosynthesis</keyword>
<dbReference type="OrthoDB" id="3286005at2"/>
<gene>
    <name evidence="11" type="ORF">FEM41_15850</name>
</gene>
<comment type="pathway">
    <text evidence="1">Pyrimidine metabolism; CTP biosynthesis via de novo pathway; CTP from UDP: step 2/2.</text>
</comment>
<keyword evidence="12" id="KW-1185">Reference proteome</keyword>
<dbReference type="GO" id="GO:0019856">
    <property type="term" value="P:pyrimidine nucleobase biosynthetic process"/>
    <property type="evidence" value="ECO:0007669"/>
    <property type="project" value="TreeGrafter"/>
</dbReference>
<reference evidence="11 12" key="1">
    <citation type="submission" date="2019-05" db="EMBL/GenBank/DDBJ databases">
        <title>Complete genome sequence of Izhakiella calystegiae KSNA2, an endophyte isolated from beach morning glory (Calystegia soldanella).</title>
        <authorList>
            <person name="Jiang L."/>
            <person name="Jeong J.C."/>
            <person name="Kim C.Y."/>
            <person name="Kim D.H."/>
            <person name="Kim S.W."/>
            <person name="Lee j."/>
        </authorList>
    </citation>
    <scope>NUCLEOTIDE SEQUENCE [LARGE SCALE GENOMIC DNA]</scope>
    <source>
        <strain evidence="11 12">KSNA2</strain>
    </source>
</reference>
<sequence>MPQRVFRIALVGDRNPDIPAHQAIPLALDDAAAVLDLTLEYRWLATTAIAEGESLESFDAIWAVPHSPYQNMQGALMAIRYARENALPFLGTCAGFQYAVLEYARHVLEWPDAAHAEVSDQGRVVIAPAVCPLNNVEQVVELRPHTVAARAWGKTEIVALYNCSYQIAPSFIDALADQPLKVSGWDEEGAPRILEIPEHPFFVATLFQPERAALSGRPVPLVHELLRAVAR</sequence>
<evidence type="ECO:0000313" key="11">
    <source>
        <dbReference type="EMBL" id="QCT21014.1"/>
    </source>
</evidence>
<dbReference type="InterPro" id="IPR029062">
    <property type="entry name" value="Class_I_gatase-like"/>
</dbReference>
<dbReference type="InterPro" id="IPR017926">
    <property type="entry name" value="GATASE"/>
</dbReference>
<evidence type="ECO:0000256" key="9">
    <source>
        <dbReference type="ARBA" id="ARBA00047781"/>
    </source>
</evidence>
<name>A0A4P8YMT4_9ENTR</name>
<evidence type="ECO:0000256" key="2">
    <source>
        <dbReference type="ARBA" id="ARBA00007533"/>
    </source>
</evidence>
<dbReference type="SUPFAM" id="SSF52317">
    <property type="entry name" value="Class I glutamine amidotransferase-like"/>
    <property type="match status" value="1"/>
</dbReference>
<keyword evidence="5" id="KW-0547">Nucleotide-binding</keyword>
<dbReference type="GO" id="GO:0005829">
    <property type="term" value="C:cytosol"/>
    <property type="evidence" value="ECO:0007669"/>
    <property type="project" value="TreeGrafter"/>
</dbReference>
<accession>A0A4P8YMT4</accession>
<comment type="similarity">
    <text evidence="2">Belongs to the CTP synthase family.</text>
</comment>
<evidence type="ECO:0000313" key="12">
    <source>
        <dbReference type="Proteomes" id="UP000302163"/>
    </source>
</evidence>
<feature type="domain" description="Glutamine amidotransferase" evidence="10">
    <location>
        <begin position="65"/>
        <end position="213"/>
    </location>
</feature>
<evidence type="ECO:0000256" key="5">
    <source>
        <dbReference type="ARBA" id="ARBA00022741"/>
    </source>
</evidence>
<evidence type="ECO:0000256" key="8">
    <source>
        <dbReference type="ARBA" id="ARBA00022975"/>
    </source>
</evidence>
<dbReference type="GO" id="GO:0044210">
    <property type="term" value="P:'de novo' CTP biosynthetic process"/>
    <property type="evidence" value="ECO:0007669"/>
    <property type="project" value="UniProtKB-UniPathway"/>
</dbReference>
<dbReference type="Proteomes" id="UP000302163">
    <property type="component" value="Chromosome"/>
</dbReference>
<dbReference type="PANTHER" id="PTHR11550">
    <property type="entry name" value="CTP SYNTHASE"/>
    <property type="match status" value="1"/>
</dbReference>
<dbReference type="KEGG" id="izh:FEM41_15850"/>
<dbReference type="InterPro" id="IPR004468">
    <property type="entry name" value="CTP_synthase"/>
</dbReference>
<dbReference type="GO" id="GO:0003883">
    <property type="term" value="F:CTP synthase activity"/>
    <property type="evidence" value="ECO:0007669"/>
    <property type="project" value="UniProtKB-EC"/>
</dbReference>
<evidence type="ECO:0000256" key="6">
    <source>
        <dbReference type="ARBA" id="ARBA00022840"/>
    </source>
</evidence>
<protein>
    <recommendedName>
        <fullName evidence="3">CTP synthase (glutamine hydrolyzing)</fullName>
        <ecNumber evidence="3">6.3.4.2</ecNumber>
    </recommendedName>
</protein>
<evidence type="ECO:0000256" key="4">
    <source>
        <dbReference type="ARBA" id="ARBA00022598"/>
    </source>
</evidence>
<dbReference type="PROSITE" id="PS51273">
    <property type="entry name" value="GATASE_TYPE_1"/>
    <property type="match status" value="1"/>
</dbReference>
<dbReference type="Pfam" id="PF00117">
    <property type="entry name" value="GATase"/>
    <property type="match status" value="1"/>
</dbReference>
<dbReference type="RefSeq" id="WP_138097172.1">
    <property type="nucleotide sequence ID" value="NZ_CP040428.1"/>
</dbReference>
<evidence type="ECO:0000256" key="7">
    <source>
        <dbReference type="ARBA" id="ARBA00022962"/>
    </source>
</evidence>
<proteinExistence type="inferred from homology"/>
<dbReference type="Gene3D" id="3.40.50.880">
    <property type="match status" value="1"/>
</dbReference>
<dbReference type="UniPathway" id="UPA00159">
    <property type="reaction ID" value="UER00277"/>
</dbReference>
<evidence type="ECO:0000259" key="10">
    <source>
        <dbReference type="Pfam" id="PF00117"/>
    </source>
</evidence>
<organism evidence="11 12">
    <name type="scientific">Jejubacter calystegiae</name>
    <dbReference type="NCBI Taxonomy" id="2579935"/>
    <lineage>
        <taxon>Bacteria</taxon>
        <taxon>Pseudomonadati</taxon>
        <taxon>Pseudomonadota</taxon>
        <taxon>Gammaproteobacteria</taxon>
        <taxon>Enterobacterales</taxon>
        <taxon>Enterobacteriaceae</taxon>
        <taxon>Jejubacter</taxon>
    </lineage>
</organism>
<evidence type="ECO:0000256" key="1">
    <source>
        <dbReference type="ARBA" id="ARBA00005171"/>
    </source>
</evidence>
<keyword evidence="4" id="KW-0436">Ligase</keyword>